<dbReference type="STRING" id="400682.A0A1X7VK34"/>
<keyword evidence="3" id="KW-0863">Zinc-finger</keyword>
<reference evidence="6" key="1">
    <citation type="submission" date="2017-05" db="UniProtKB">
        <authorList>
            <consortium name="EnsemblMetazoa"/>
        </authorList>
    </citation>
    <scope>IDENTIFICATION</scope>
</reference>
<dbReference type="PANTHER" id="PTHR46481:SF10">
    <property type="entry name" value="ZINC FINGER BED DOMAIN-CONTAINING PROTEIN 39"/>
    <property type="match status" value="1"/>
</dbReference>
<evidence type="ECO:0000256" key="2">
    <source>
        <dbReference type="ARBA" id="ARBA00022723"/>
    </source>
</evidence>
<proteinExistence type="predicted"/>
<sequence>MITTNLQPTSIVEDTGFNEFLRVIDPKYTPPSRRSIMRDHLPQLYESKCNELRKELEEVTHCSITTDCWTSRATEGNITVTCQYI</sequence>
<keyword evidence="2" id="KW-0479">Metal-binding</keyword>
<dbReference type="EnsemblMetazoa" id="Aqu2.1.40387_001">
    <property type="protein sequence ID" value="Aqu2.1.40387_001"/>
    <property type="gene ID" value="Aqu2.1.40387"/>
</dbReference>
<evidence type="ECO:0000313" key="6">
    <source>
        <dbReference type="EnsemblMetazoa" id="Aqu2.1.40387_001"/>
    </source>
</evidence>
<dbReference type="OMA" id="PECCEIA"/>
<dbReference type="GO" id="GO:0008270">
    <property type="term" value="F:zinc ion binding"/>
    <property type="evidence" value="ECO:0007669"/>
    <property type="project" value="UniProtKB-KW"/>
</dbReference>
<dbReference type="SUPFAM" id="SSF140996">
    <property type="entry name" value="Hermes dimerisation domain"/>
    <property type="match status" value="1"/>
</dbReference>
<dbReference type="AlphaFoldDB" id="A0A1X7VK34"/>
<evidence type="ECO:0000256" key="1">
    <source>
        <dbReference type="ARBA" id="ARBA00004123"/>
    </source>
</evidence>
<name>A0A1X7VK34_AMPQE</name>
<comment type="subcellular location">
    <subcellularLocation>
        <location evidence="1">Nucleus</location>
    </subcellularLocation>
</comment>
<accession>A0A1X7VK34</accession>
<evidence type="ECO:0000256" key="3">
    <source>
        <dbReference type="ARBA" id="ARBA00022771"/>
    </source>
</evidence>
<dbReference type="GO" id="GO:0005634">
    <property type="term" value="C:nucleus"/>
    <property type="evidence" value="ECO:0007669"/>
    <property type="project" value="UniProtKB-SubCell"/>
</dbReference>
<evidence type="ECO:0000256" key="5">
    <source>
        <dbReference type="ARBA" id="ARBA00023242"/>
    </source>
</evidence>
<keyword evidence="4" id="KW-0862">Zinc</keyword>
<dbReference type="PANTHER" id="PTHR46481">
    <property type="entry name" value="ZINC FINGER BED DOMAIN-CONTAINING PROTEIN 4"/>
    <property type="match status" value="1"/>
</dbReference>
<organism evidence="6">
    <name type="scientific">Amphimedon queenslandica</name>
    <name type="common">Sponge</name>
    <dbReference type="NCBI Taxonomy" id="400682"/>
    <lineage>
        <taxon>Eukaryota</taxon>
        <taxon>Metazoa</taxon>
        <taxon>Porifera</taxon>
        <taxon>Demospongiae</taxon>
        <taxon>Heteroscleromorpha</taxon>
        <taxon>Haplosclerida</taxon>
        <taxon>Niphatidae</taxon>
        <taxon>Amphimedon</taxon>
    </lineage>
</organism>
<evidence type="ECO:0008006" key="7">
    <source>
        <dbReference type="Google" id="ProtNLM"/>
    </source>
</evidence>
<dbReference type="InterPro" id="IPR052035">
    <property type="entry name" value="ZnF_BED_domain_contain"/>
</dbReference>
<keyword evidence="5" id="KW-0539">Nucleus</keyword>
<dbReference type="InParanoid" id="A0A1X7VK34"/>
<evidence type="ECO:0000256" key="4">
    <source>
        <dbReference type="ARBA" id="ARBA00022833"/>
    </source>
</evidence>
<protein>
    <recommendedName>
        <fullName evidence="7">DUF659 domain-containing protein</fullName>
    </recommendedName>
</protein>